<dbReference type="EMBL" id="WKFB01000527">
    <property type="protein sequence ID" value="KAF6720382.1"/>
    <property type="molecule type" value="Genomic_DNA"/>
</dbReference>
<evidence type="ECO:0000313" key="2">
    <source>
        <dbReference type="EMBL" id="KAF6720382.1"/>
    </source>
</evidence>
<sequence length="111" mass="12019">MRVHAALRLPDPGAAATFPGAATASRAPESRGASPRSLRASCAESSAVRGRRSSERRGETRTPASFSQEAASSFSPRRRRAINQARAINKMEELPEQRRLLLRSLGIHLLG</sequence>
<name>A0A834BUV7_ORYME</name>
<protein>
    <submittedName>
        <fullName evidence="2">Uncharacterized protein</fullName>
    </submittedName>
</protein>
<dbReference type="Proteomes" id="UP000646548">
    <property type="component" value="Unassembled WGS sequence"/>
</dbReference>
<organism evidence="2 3">
    <name type="scientific">Oryzias melastigma</name>
    <name type="common">Marine medaka</name>
    <dbReference type="NCBI Taxonomy" id="30732"/>
    <lineage>
        <taxon>Eukaryota</taxon>
        <taxon>Metazoa</taxon>
        <taxon>Chordata</taxon>
        <taxon>Craniata</taxon>
        <taxon>Vertebrata</taxon>
        <taxon>Euteleostomi</taxon>
        <taxon>Actinopterygii</taxon>
        <taxon>Neopterygii</taxon>
        <taxon>Teleostei</taxon>
        <taxon>Neoteleostei</taxon>
        <taxon>Acanthomorphata</taxon>
        <taxon>Ovalentaria</taxon>
        <taxon>Atherinomorphae</taxon>
        <taxon>Beloniformes</taxon>
        <taxon>Adrianichthyidae</taxon>
        <taxon>Oryziinae</taxon>
        <taxon>Oryzias</taxon>
    </lineage>
</organism>
<reference evidence="2" key="1">
    <citation type="journal article" name="BMC Genomics">
        <title>Long-read sequencing and de novo genome assembly of marine medaka (Oryzias melastigma).</title>
        <authorList>
            <person name="Liang P."/>
            <person name="Saqib H.S.A."/>
            <person name="Ni X."/>
            <person name="Shen Y."/>
        </authorList>
    </citation>
    <scope>NUCLEOTIDE SEQUENCE</scope>
    <source>
        <strain evidence="2">Bigg-433</strain>
    </source>
</reference>
<feature type="region of interest" description="Disordered" evidence="1">
    <location>
        <begin position="1"/>
        <end position="79"/>
    </location>
</feature>
<dbReference type="AlphaFoldDB" id="A0A834BUV7"/>
<proteinExistence type="predicted"/>
<gene>
    <name evidence="2" type="ORF">FQA47_002863</name>
</gene>
<evidence type="ECO:0000313" key="3">
    <source>
        <dbReference type="Proteomes" id="UP000646548"/>
    </source>
</evidence>
<accession>A0A834BUV7</accession>
<evidence type="ECO:0000256" key="1">
    <source>
        <dbReference type="SAM" id="MobiDB-lite"/>
    </source>
</evidence>
<feature type="compositionally biased region" description="Low complexity" evidence="1">
    <location>
        <begin position="61"/>
        <end position="75"/>
    </location>
</feature>
<feature type="compositionally biased region" description="Low complexity" evidence="1">
    <location>
        <begin position="12"/>
        <end position="24"/>
    </location>
</feature>
<comment type="caution">
    <text evidence="2">The sequence shown here is derived from an EMBL/GenBank/DDBJ whole genome shotgun (WGS) entry which is preliminary data.</text>
</comment>